<evidence type="ECO:0000313" key="9">
    <source>
        <dbReference type="Proteomes" id="UP000239899"/>
    </source>
</evidence>
<dbReference type="EMBL" id="LHPG02000004">
    <property type="protein sequence ID" value="PRW59268.1"/>
    <property type="molecule type" value="Genomic_DNA"/>
</dbReference>
<protein>
    <submittedName>
        <fullName evidence="8">Transmembrane 53-A-like</fullName>
    </submittedName>
</protein>
<comment type="caution">
    <text evidence="8">The sequence shown here is derived from an EMBL/GenBank/DDBJ whole genome shotgun (WGS) entry which is preliminary data.</text>
</comment>
<feature type="region of interest" description="Disordered" evidence="7">
    <location>
        <begin position="231"/>
        <end position="266"/>
    </location>
</feature>
<dbReference type="Pfam" id="PF05705">
    <property type="entry name" value="DUF829"/>
    <property type="match status" value="1"/>
</dbReference>
<accession>A0A2P6TYX9</accession>
<dbReference type="InterPro" id="IPR008547">
    <property type="entry name" value="DUF829_TMEM53"/>
</dbReference>
<gene>
    <name evidence="8" type="ORF">C2E21_2399</name>
</gene>
<dbReference type="OrthoDB" id="564271at2759"/>
<organism evidence="8 9">
    <name type="scientific">Chlorella sorokiniana</name>
    <name type="common">Freshwater green alga</name>
    <dbReference type="NCBI Taxonomy" id="3076"/>
    <lineage>
        <taxon>Eukaryota</taxon>
        <taxon>Viridiplantae</taxon>
        <taxon>Chlorophyta</taxon>
        <taxon>core chlorophytes</taxon>
        <taxon>Trebouxiophyceae</taxon>
        <taxon>Chlorellales</taxon>
        <taxon>Chlorellaceae</taxon>
        <taxon>Chlorella clade</taxon>
        <taxon>Chlorella</taxon>
    </lineage>
</organism>
<feature type="compositionally biased region" description="Low complexity" evidence="7">
    <location>
        <begin position="237"/>
        <end position="247"/>
    </location>
</feature>
<evidence type="ECO:0000256" key="6">
    <source>
        <dbReference type="ARBA" id="ARBA00034303"/>
    </source>
</evidence>
<keyword evidence="2" id="KW-0812">Transmembrane</keyword>
<evidence type="ECO:0000256" key="3">
    <source>
        <dbReference type="ARBA" id="ARBA00022989"/>
    </source>
</evidence>
<sequence length="266" mass="28606">MAGSERGPFALLKPDGVGDNAALPLVVLLGWAAADRDKAVFKRNWALALLRYLEDQGLWPHRPLVLFAFSNGGLYVVEQLLLIAESDPRYARLPDTIAALVVDSAPVTAGPSAVQNVIAASAPPGWRRWALTRYIQASMRLRGPDGGMAAYWANLRRMGWGRPQLFVYSRDDPIADAIEIDKLVAEKRALGQDVRARCWKKSAHCAHLKHHTGEYTHLLFGLLEEVQGHSRGGGSNIGSSSGGSSHSGSGGGTAGALPADVLRSRL</sequence>
<keyword evidence="5" id="KW-0539">Nucleus</keyword>
<evidence type="ECO:0000256" key="1">
    <source>
        <dbReference type="ARBA" id="ARBA00007387"/>
    </source>
</evidence>
<evidence type="ECO:0000256" key="4">
    <source>
        <dbReference type="ARBA" id="ARBA00023136"/>
    </source>
</evidence>
<name>A0A2P6TYX9_CHLSO</name>
<reference evidence="8 9" key="1">
    <citation type="journal article" date="2018" name="Plant J.">
        <title>Genome sequences of Chlorella sorokiniana UTEX 1602 and Micractinium conductrix SAG 241.80: implications to maltose excretion by a green alga.</title>
        <authorList>
            <person name="Arriola M.B."/>
            <person name="Velmurugan N."/>
            <person name="Zhang Y."/>
            <person name="Plunkett M.H."/>
            <person name="Hondzo H."/>
            <person name="Barney B.M."/>
        </authorList>
    </citation>
    <scope>NUCLEOTIDE SEQUENCE [LARGE SCALE GENOMIC DNA]</scope>
    <source>
        <strain evidence="9">UTEX 1602</strain>
    </source>
</reference>
<keyword evidence="4" id="KW-0472">Membrane</keyword>
<dbReference type="AlphaFoldDB" id="A0A2P6TYX9"/>
<comment type="subcellular location">
    <subcellularLocation>
        <location evidence="6">Nucleus outer membrane</location>
        <topology evidence="6">Single-pass membrane protein</topology>
    </subcellularLocation>
</comment>
<evidence type="ECO:0000256" key="7">
    <source>
        <dbReference type="SAM" id="MobiDB-lite"/>
    </source>
</evidence>
<dbReference type="SUPFAM" id="SSF53474">
    <property type="entry name" value="alpha/beta-Hydrolases"/>
    <property type="match status" value="1"/>
</dbReference>
<dbReference type="Proteomes" id="UP000239899">
    <property type="component" value="Unassembled WGS sequence"/>
</dbReference>
<dbReference type="PANTHER" id="PTHR12265:SF30">
    <property type="entry name" value="TRANSMEMBRANE PROTEIN 53"/>
    <property type="match status" value="1"/>
</dbReference>
<proteinExistence type="inferred from homology"/>
<dbReference type="Gene3D" id="3.40.50.1820">
    <property type="entry name" value="alpha/beta hydrolase"/>
    <property type="match status" value="1"/>
</dbReference>
<evidence type="ECO:0000256" key="5">
    <source>
        <dbReference type="ARBA" id="ARBA00023242"/>
    </source>
</evidence>
<dbReference type="InterPro" id="IPR029058">
    <property type="entry name" value="AB_hydrolase_fold"/>
</dbReference>
<keyword evidence="3" id="KW-1133">Transmembrane helix</keyword>
<evidence type="ECO:0000313" key="8">
    <source>
        <dbReference type="EMBL" id="PRW59268.1"/>
    </source>
</evidence>
<dbReference type="PANTHER" id="PTHR12265">
    <property type="entry name" value="TRANSMEMBRANE PROTEIN 53"/>
    <property type="match status" value="1"/>
</dbReference>
<keyword evidence="9" id="KW-1185">Reference proteome</keyword>
<comment type="similarity">
    <text evidence="1">Belongs to the TMEM53 family.</text>
</comment>
<dbReference type="GO" id="GO:0005640">
    <property type="term" value="C:nuclear outer membrane"/>
    <property type="evidence" value="ECO:0007669"/>
    <property type="project" value="UniProtKB-SubCell"/>
</dbReference>
<evidence type="ECO:0000256" key="2">
    <source>
        <dbReference type="ARBA" id="ARBA00022692"/>
    </source>
</evidence>